<sequence length="298" mass="31890">MNPIQGGTVRLGLVSPRPLSPAYLRHAHAYLSARTSSLETVEHPVEGYFAVSLTGTATGSFEGWRDELVSPATALLIDAALTWGALAEHGPELVVTDVDSTFITAEVIELLARRAGREEEVAAVTDRAMRGELDFAESLRERVSTLAGLPETVIHDVAADIETTPGAERLVEIAHAHGARFCLVSGGFTTVLDPLARRTRIDRWIANELEIDNGVLTGRTIGPIVDREAKAAQVKAWAREFGVSLDRTVCIGDGANDLGMLHIAGAGIAFQAKPIVREQADVTLSFPRLDAAATLVGW</sequence>
<evidence type="ECO:0000256" key="7">
    <source>
        <dbReference type="ARBA" id="ARBA00022801"/>
    </source>
</evidence>
<dbReference type="SUPFAM" id="SSF56784">
    <property type="entry name" value="HAD-like"/>
    <property type="match status" value="1"/>
</dbReference>
<reference evidence="14" key="1">
    <citation type="submission" date="2021-02" db="EMBL/GenBank/DDBJ databases">
        <title>Leucobacter sp. CX169.</title>
        <authorList>
            <person name="Cheng Y."/>
        </authorList>
    </citation>
    <scope>NUCLEOTIDE SEQUENCE [LARGE SCALE GENOMIC DNA]</scope>
    <source>
        <strain evidence="14">JY899</strain>
    </source>
</reference>
<dbReference type="PANTHER" id="PTHR43344:SF2">
    <property type="entry name" value="PHOSPHOSERINE PHOSPHATASE"/>
    <property type="match status" value="1"/>
</dbReference>
<evidence type="ECO:0000256" key="5">
    <source>
        <dbReference type="ARBA" id="ARBA00022605"/>
    </source>
</evidence>
<keyword evidence="6" id="KW-0479">Metal-binding</keyword>
<proteinExistence type="inferred from homology"/>
<evidence type="ECO:0000313" key="13">
    <source>
        <dbReference type="EMBL" id="MBM9433304.1"/>
    </source>
</evidence>
<evidence type="ECO:0000256" key="8">
    <source>
        <dbReference type="ARBA" id="ARBA00022842"/>
    </source>
</evidence>
<evidence type="ECO:0000256" key="6">
    <source>
        <dbReference type="ARBA" id="ARBA00022723"/>
    </source>
</evidence>
<comment type="pathway">
    <text evidence="2">Amino-acid biosynthesis; L-serine biosynthesis; L-serine from 3-phospho-D-glycerate: step 3/3.</text>
</comment>
<evidence type="ECO:0000256" key="11">
    <source>
        <dbReference type="ARBA" id="ARBA00048138"/>
    </source>
</evidence>
<comment type="catalytic activity">
    <reaction evidence="12">
        <text>O-phospho-D-serine + H2O = D-serine + phosphate</text>
        <dbReference type="Rhea" id="RHEA:24873"/>
        <dbReference type="ChEBI" id="CHEBI:15377"/>
        <dbReference type="ChEBI" id="CHEBI:35247"/>
        <dbReference type="ChEBI" id="CHEBI:43474"/>
        <dbReference type="ChEBI" id="CHEBI:58680"/>
        <dbReference type="EC" id="3.1.3.3"/>
    </reaction>
</comment>
<evidence type="ECO:0000256" key="3">
    <source>
        <dbReference type="ARBA" id="ARBA00009184"/>
    </source>
</evidence>
<dbReference type="InterPro" id="IPR023214">
    <property type="entry name" value="HAD_sf"/>
</dbReference>
<dbReference type="SFLD" id="SFLDS00003">
    <property type="entry name" value="Haloacid_Dehalogenase"/>
    <property type="match status" value="1"/>
</dbReference>
<evidence type="ECO:0000256" key="10">
    <source>
        <dbReference type="ARBA" id="ARBA00031693"/>
    </source>
</evidence>
<dbReference type="Gene3D" id="3.40.50.1000">
    <property type="entry name" value="HAD superfamily/HAD-like"/>
    <property type="match status" value="1"/>
</dbReference>
<keyword evidence="9" id="KW-0718">Serine biosynthesis</keyword>
<keyword evidence="14" id="KW-1185">Reference proteome</keyword>
<dbReference type="SFLD" id="SFLDG01136">
    <property type="entry name" value="C1.6:_Phosphoserine_Phosphatas"/>
    <property type="match status" value="1"/>
</dbReference>
<organism evidence="13 14">
    <name type="scientific">Flaviflexus equikiangi</name>
    <dbReference type="NCBI Taxonomy" id="2758573"/>
    <lineage>
        <taxon>Bacteria</taxon>
        <taxon>Bacillati</taxon>
        <taxon>Actinomycetota</taxon>
        <taxon>Actinomycetes</taxon>
        <taxon>Actinomycetales</taxon>
        <taxon>Actinomycetaceae</taxon>
        <taxon>Flaviflexus</taxon>
    </lineage>
</organism>
<keyword evidence="8" id="KW-0460">Magnesium</keyword>
<name>A0ABS2TJ43_9ACTO</name>
<dbReference type="EMBL" id="JAFFJS010000003">
    <property type="protein sequence ID" value="MBM9433304.1"/>
    <property type="molecule type" value="Genomic_DNA"/>
</dbReference>
<evidence type="ECO:0000313" key="14">
    <source>
        <dbReference type="Proteomes" id="UP000705983"/>
    </source>
</evidence>
<dbReference type="GO" id="GO:0016787">
    <property type="term" value="F:hydrolase activity"/>
    <property type="evidence" value="ECO:0007669"/>
    <property type="project" value="UniProtKB-KW"/>
</dbReference>
<comment type="catalytic activity">
    <reaction evidence="11">
        <text>O-phospho-L-serine + H2O = L-serine + phosphate</text>
        <dbReference type="Rhea" id="RHEA:21208"/>
        <dbReference type="ChEBI" id="CHEBI:15377"/>
        <dbReference type="ChEBI" id="CHEBI:33384"/>
        <dbReference type="ChEBI" id="CHEBI:43474"/>
        <dbReference type="ChEBI" id="CHEBI:57524"/>
        <dbReference type="EC" id="3.1.3.3"/>
    </reaction>
</comment>
<evidence type="ECO:0000256" key="1">
    <source>
        <dbReference type="ARBA" id="ARBA00001946"/>
    </source>
</evidence>
<dbReference type="Pfam" id="PF12710">
    <property type="entry name" value="HAD"/>
    <property type="match status" value="1"/>
</dbReference>
<dbReference type="SFLD" id="SFLDG01137">
    <property type="entry name" value="C1.6.1:_Phosphoserine_Phosphat"/>
    <property type="match status" value="1"/>
</dbReference>
<dbReference type="RefSeq" id="WP_182174278.1">
    <property type="nucleotide sequence ID" value="NZ_CP059676.1"/>
</dbReference>
<evidence type="ECO:0000256" key="12">
    <source>
        <dbReference type="ARBA" id="ARBA00048523"/>
    </source>
</evidence>
<dbReference type="NCBIfam" id="TIGR00338">
    <property type="entry name" value="serB"/>
    <property type="match status" value="1"/>
</dbReference>
<comment type="similarity">
    <text evidence="3">Belongs to the HAD-like hydrolase superfamily. SerB family.</text>
</comment>
<dbReference type="PANTHER" id="PTHR43344">
    <property type="entry name" value="PHOSPHOSERINE PHOSPHATASE"/>
    <property type="match status" value="1"/>
</dbReference>
<protein>
    <recommendedName>
        <fullName evidence="4">phosphoserine phosphatase</fullName>
        <ecNumber evidence="4">3.1.3.3</ecNumber>
    </recommendedName>
    <alternativeName>
        <fullName evidence="10">O-phosphoserine phosphohydrolase</fullName>
    </alternativeName>
</protein>
<comment type="cofactor">
    <cofactor evidence="1">
        <name>Mg(2+)</name>
        <dbReference type="ChEBI" id="CHEBI:18420"/>
    </cofactor>
</comment>
<dbReference type="InterPro" id="IPR050582">
    <property type="entry name" value="HAD-like_SerB"/>
</dbReference>
<accession>A0ABS2TJ43</accession>
<evidence type="ECO:0000256" key="4">
    <source>
        <dbReference type="ARBA" id="ARBA00012640"/>
    </source>
</evidence>
<dbReference type="NCBIfam" id="TIGR01488">
    <property type="entry name" value="HAD-SF-IB"/>
    <property type="match status" value="1"/>
</dbReference>
<evidence type="ECO:0000256" key="9">
    <source>
        <dbReference type="ARBA" id="ARBA00023299"/>
    </source>
</evidence>
<dbReference type="SFLD" id="SFLDF00029">
    <property type="entry name" value="phosphoserine_phosphatase"/>
    <property type="match status" value="1"/>
</dbReference>
<dbReference type="EC" id="3.1.3.3" evidence="4"/>
<dbReference type="InterPro" id="IPR004469">
    <property type="entry name" value="PSP"/>
</dbReference>
<dbReference type="CDD" id="cd07500">
    <property type="entry name" value="HAD_PSP"/>
    <property type="match status" value="1"/>
</dbReference>
<evidence type="ECO:0000256" key="2">
    <source>
        <dbReference type="ARBA" id="ARBA00005135"/>
    </source>
</evidence>
<dbReference type="Proteomes" id="UP000705983">
    <property type="component" value="Unassembled WGS sequence"/>
</dbReference>
<comment type="caution">
    <text evidence="13">The sequence shown here is derived from an EMBL/GenBank/DDBJ whole genome shotgun (WGS) entry which is preliminary data.</text>
</comment>
<keyword evidence="5" id="KW-0028">Amino-acid biosynthesis</keyword>
<dbReference type="InterPro" id="IPR036412">
    <property type="entry name" value="HAD-like_sf"/>
</dbReference>
<keyword evidence="7 13" id="KW-0378">Hydrolase</keyword>
<gene>
    <name evidence="13" type="primary">serB</name>
    <name evidence="13" type="ORF">JVW63_06285</name>
</gene>